<comment type="caution">
    <text evidence="2">The sequence shown here is derived from an EMBL/GenBank/DDBJ whole genome shotgun (WGS) entry which is preliminary data.</text>
</comment>
<dbReference type="RefSeq" id="WP_109534336.1">
    <property type="nucleotide sequence ID" value="NZ_QEYD01000010.1"/>
</dbReference>
<protein>
    <submittedName>
        <fullName evidence="2">M48 family peptidase</fullName>
    </submittedName>
</protein>
<evidence type="ECO:0000313" key="3">
    <source>
        <dbReference type="Proteomes" id="UP000244940"/>
    </source>
</evidence>
<accession>A0A2U2C6W0</accession>
<dbReference type="Proteomes" id="UP000244940">
    <property type="component" value="Unassembled WGS sequence"/>
</dbReference>
<evidence type="ECO:0000259" key="1">
    <source>
        <dbReference type="Pfam" id="PF01863"/>
    </source>
</evidence>
<dbReference type="CDD" id="cd07344">
    <property type="entry name" value="M48_yhfN_like"/>
    <property type="match status" value="1"/>
</dbReference>
<gene>
    <name evidence="2" type="ORF">C4N9_15880</name>
</gene>
<dbReference type="Pfam" id="PF01863">
    <property type="entry name" value="YgjP-like"/>
    <property type="match status" value="1"/>
</dbReference>
<dbReference type="InterPro" id="IPR002725">
    <property type="entry name" value="YgjP-like_metallopeptidase"/>
</dbReference>
<dbReference type="EMBL" id="QEYD01000010">
    <property type="protein sequence ID" value="PWE27524.1"/>
    <property type="molecule type" value="Genomic_DNA"/>
</dbReference>
<name>A0A2U2C6W0_9RHOB</name>
<dbReference type="InterPro" id="IPR053136">
    <property type="entry name" value="UTP_pyrophosphatase-like"/>
</dbReference>
<dbReference type="Gene3D" id="3.30.2010.10">
    <property type="entry name" value="Metalloproteases ('zincins'), catalytic domain"/>
    <property type="match status" value="1"/>
</dbReference>
<feature type="domain" description="YgjP-like metallopeptidase" evidence="1">
    <location>
        <begin position="27"/>
        <end position="220"/>
    </location>
</feature>
<proteinExistence type="predicted"/>
<sequence>MPAQTETIELPGDPPLSVRLKRSRQARRVSLRVSRLDGAITLTVPARASMRHAMAFLTERRDWLDQAVAGTESPLAVTPGVAIPVEGRMLTLEAAPIRAARIEGAHLLVPRQRPAAAALAFLRLQARDRLAGRVAAHSAVLGRPAGKLTLRDTRSRWGSCTATGDLMFSWRLIMAPPRILDYVAAHEVAHLVEMNHSAAFWAQVHRLFPAHDEARRWLKTDGAGLHRYRFEPMV</sequence>
<reference evidence="2 3" key="1">
    <citation type="submission" date="2018-05" db="EMBL/GenBank/DDBJ databases">
        <title>Pararhodobacter marina sp. nov., isolated from deep-sea water of the Indian Ocean.</title>
        <authorList>
            <person name="Lai Q.Sr."/>
            <person name="Liu X."/>
            <person name="Shao Z."/>
        </authorList>
    </citation>
    <scope>NUCLEOTIDE SEQUENCE [LARGE SCALE GENOMIC DNA]</scope>
    <source>
        <strain evidence="2 3">CIC4N-9</strain>
    </source>
</reference>
<dbReference type="GeneID" id="94366376"/>
<organism evidence="2 3">
    <name type="scientific">Pararhodobacter marinus</name>
    <dbReference type="NCBI Taxonomy" id="2184063"/>
    <lineage>
        <taxon>Bacteria</taxon>
        <taxon>Pseudomonadati</taxon>
        <taxon>Pseudomonadota</taxon>
        <taxon>Alphaproteobacteria</taxon>
        <taxon>Rhodobacterales</taxon>
        <taxon>Paracoccaceae</taxon>
        <taxon>Pararhodobacter</taxon>
    </lineage>
</organism>
<keyword evidence="3" id="KW-1185">Reference proteome</keyword>
<dbReference type="PANTHER" id="PTHR30399:SF1">
    <property type="entry name" value="UTP PYROPHOSPHATASE"/>
    <property type="match status" value="1"/>
</dbReference>
<dbReference type="PANTHER" id="PTHR30399">
    <property type="entry name" value="UNCHARACTERIZED PROTEIN YGJP"/>
    <property type="match status" value="1"/>
</dbReference>
<dbReference type="OrthoDB" id="9795402at2"/>
<evidence type="ECO:0000313" key="2">
    <source>
        <dbReference type="EMBL" id="PWE27524.1"/>
    </source>
</evidence>
<dbReference type="AlphaFoldDB" id="A0A2U2C6W0"/>